<dbReference type="EMBL" id="CM042015">
    <property type="protein sequence ID" value="KAI3710011.1"/>
    <property type="molecule type" value="Genomic_DNA"/>
</dbReference>
<reference evidence="2" key="1">
    <citation type="journal article" date="2022" name="Mol. Ecol. Resour.">
        <title>The genomes of chicory, endive, great burdock and yacon provide insights into Asteraceae palaeo-polyploidization history and plant inulin production.</title>
        <authorList>
            <person name="Fan W."/>
            <person name="Wang S."/>
            <person name="Wang H."/>
            <person name="Wang A."/>
            <person name="Jiang F."/>
            <person name="Liu H."/>
            <person name="Zhao H."/>
            <person name="Xu D."/>
            <person name="Zhang Y."/>
        </authorList>
    </citation>
    <scope>NUCLEOTIDE SEQUENCE [LARGE SCALE GENOMIC DNA]</scope>
    <source>
        <strain evidence="2">cv. Punajuju</strain>
    </source>
</reference>
<evidence type="ECO:0000313" key="1">
    <source>
        <dbReference type="EMBL" id="KAI3710011.1"/>
    </source>
</evidence>
<proteinExistence type="predicted"/>
<comment type="caution">
    <text evidence="1">The sequence shown here is derived from an EMBL/GenBank/DDBJ whole genome shotgun (WGS) entry which is preliminary data.</text>
</comment>
<organism evidence="1 2">
    <name type="scientific">Cichorium intybus</name>
    <name type="common">Chicory</name>
    <dbReference type="NCBI Taxonomy" id="13427"/>
    <lineage>
        <taxon>Eukaryota</taxon>
        <taxon>Viridiplantae</taxon>
        <taxon>Streptophyta</taxon>
        <taxon>Embryophyta</taxon>
        <taxon>Tracheophyta</taxon>
        <taxon>Spermatophyta</taxon>
        <taxon>Magnoliopsida</taxon>
        <taxon>eudicotyledons</taxon>
        <taxon>Gunneridae</taxon>
        <taxon>Pentapetalae</taxon>
        <taxon>asterids</taxon>
        <taxon>campanulids</taxon>
        <taxon>Asterales</taxon>
        <taxon>Asteraceae</taxon>
        <taxon>Cichorioideae</taxon>
        <taxon>Cichorieae</taxon>
        <taxon>Cichoriinae</taxon>
        <taxon>Cichorium</taxon>
    </lineage>
</organism>
<dbReference type="Proteomes" id="UP001055811">
    <property type="component" value="Linkage Group LG07"/>
</dbReference>
<protein>
    <submittedName>
        <fullName evidence="1">Uncharacterized protein</fullName>
    </submittedName>
</protein>
<name>A0ACB9AJT5_CICIN</name>
<accession>A0ACB9AJT5</accession>
<evidence type="ECO:0000313" key="2">
    <source>
        <dbReference type="Proteomes" id="UP001055811"/>
    </source>
</evidence>
<reference evidence="1 2" key="2">
    <citation type="journal article" date="2022" name="Mol. Ecol. Resour.">
        <title>The genomes of chicory, endive, great burdock and yacon provide insights into Asteraceae paleo-polyploidization history and plant inulin production.</title>
        <authorList>
            <person name="Fan W."/>
            <person name="Wang S."/>
            <person name="Wang H."/>
            <person name="Wang A."/>
            <person name="Jiang F."/>
            <person name="Liu H."/>
            <person name="Zhao H."/>
            <person name="Xu D."/>
            <person name="Zhang Y."/>
        </authorList>
    </citation>
    <scope>NUCLEOTIDE SEQUENCE [LARGE SCALE GENOMIC DNA]</scope>
    <source>
        <strain evidence="2">cv. Punajuju</strain>
        <tissue evidence="1">Leaves</tissue>
    </source>
</reference>
<gene>
    <name evidence="1" type="ORF">L2E82_39784</name>
</gene>
<keyword evidence="2" id="KW-1185">Reference proteome</keyword>
<sequence>MEGLIASYKEISSDSESDSHPPIAPSPPPSILSPSPIDLLNPSNSSGEVFLRLRFLGIDNSAYYFTSITSVALLDFWSIGWVILFSWIFLGKKYSLFQFLGVTLCGTDLCLVLLSDSNVGGEDKATILEFEVLSFQKETGELLSRNWLFLLKLSTIYLRGAGGFSKSSQSYSLSNLFGDYNPLHADPNITEVVAGKWKYNKKPPLSDYMILSSDLLPSELDHDFNQTGMLHCWKEFEAYQEKKDPMGSTVRFVQHL</sequence>